<dbReference type="EMBL" id="UOGE01000009">
    <property type="protein sequence ID" value="VAX16400.1"/>
    <property type="molecule type" value="Genomic_DNA"/>
</dbReference>
<evidence type="ECO:0000313" key="1">
    <source>
        <dbReference type="EMBL" id="VAX16400.1"/>
    </source>
</evidence>
<protein>
    <submittedName>
        <fullName evidence="1">Uncharacterized protein</fullName>
    </submittedName>
</protein>
<organism evidence="1">
    <name type="scientific">hydrothermal vent metagenome</name>
    <dbReference type="NCBI Taxonomy" id="652676"/>
    <lineage>
        <taxon>unclassified sequences</taxon>
        <taxon>metagenomes</taxon>
        <taxon>ecological metagenomes</taxon>
    </lineage>
</organism>
<proteinExistence type="predicted"/>
<name>A0A3B1C0J2_9ZZZZ</name>
<sequence>MKSAIELAIEKANEMSGGKSKSLTGEQKKKIGEIRQIAEAKIAETRIMLDDKISRLGGNFEAVEQAKAEFRIDKSKIEKDTERKVTKIREGVS</sequence>
<dbReference type="AlphaFoldDB" id="A0A3B1C0J2"/>
<gene>
    <name evidence="1" type="ORF">MNBD_NITROSPINAE02-38</name>
</gene>
<reference evidence="1" key="1">
    <citation type="submission" date="2018-06" db="EMBL/GenBank/DDBJ databases">
        <authorList>
            <person name="Zhirakovskaya E."/>
        </authorList>
    </citation>
    <scope>NUCLEOTIDE SEQUENCE</scope>
</reference>
<accession>A0A3B1C0J2</accession>